<dbReference type="GO" id="GO:0016787">
    <property type="term" value="F:hydrolase activity"/>
    <property type="evidence" value="ECO:0007669"/>
    <property type="project" value="UniProtKB-KW"/>
</dbReference>
<dbReference type="PANTHER" id="PTHR34218:SF3">
    <property type="entry name" value="ACYL-HOMOSERINE LACTONE ACYLASE PVDQ"/>
    <property type="match status" value="1"/>
</dbReference>
<dbReference type="InterPro" id="IPR043146">
    <property type="entry name" value="Penicillin_amidase_N_B-knob"/>
</dbReference>
<name>A0ABV2QBN3_9BURK</name>
<dbReference type="Pfam" id="PF01804">
    <property type="entry name" value="Penicil_amidase"/>
    <property type="match status" value="1"/>
</dbReference>
<reference evidence="5 6" key="1">
    <citation type="submission" date="2024-06" db="EMBL/GenBank/DDBJ databases">
        <title>Sorghum-associated microbial communities from plants grown in Nebraska, USA.</title>
        <authorList>
            <person name="Schachtman D."/>
        </authorList>
    </citation>
    <scope>NUCLEOTIDE SEQUENCE [LARGE SCALE GENOMIC DNA]</scope>
    <source>
        <strain evidence="5 6">2709</strain>
    </source>
</reference>
<dbReference type="Gene3D" id="1.10.439.10">
    <property type="entry name" value="Penicillin Amidohydrolase, domain 1"/>
    <property type="match status" value="1"/>
</dbReference>
<protein>
    <submittedName>
        <fullName evidence="5">Acyl-homoserine-lactone acylase</fullName>
        <ecNumber evidence="5">3.5.1.97</ecNumber>
    </submittedName>
</protein>
<dbReference type="RefSeq" id="WP_354445717.1">
    <property type="nucleotide sequence ID" value="NZ_JBEPSH010000007.1"/>
</dbReference>
<dbReference type="InterPro" id="IPR029055">
    <property type="entry name" value="Ntn_hydrolases_N"/>
</dbReference>
<evidence type="ECO:0000313" key="5">
    <source>
        <dbReference type="EMBL" id="MET4578449.1"/>
    </source>
</evidence>
<evidence type="ECO:0000256" key="1">
    <source>
        <dbReference type="ARBA" id="ARBA00006586"/>
    </source>
</evidence>
<dbReference type="Gene3D" id="2.30.120.10">
    <property type="match status" value="1"/>
</dbReference>
<dbReference type="SUPFAM" id="SSF56235">
    <property type="entry name" value="N-terminal nucleophile aminohydrolases (Ntn hydrolases)"/>
    <property type="match status" value="1"/>
</dbReference>
<dbReference type="PANTHER" id="PTHR34218">
    <property type="entry name" value="PEPTIDASE S45 PENICILLIN AMIDASE"/>
    <property type="match status" value="1"/>
</dbReference>
<dbReference type="EC" id="3.5.1.97" evidence="5"/>
<dbReference type="EMBL" id="JBEPSH010000007">
    <property type="protein sequence ID" value="MET4578449.1"/>
    <property type="molecule type" value="Genomic_DNA"/>
</dbReference>
<dbReference type="Gene3D" id="1.10.1400.10">
    <property type="match status" value="1"/>
</dbReference>
<keyword evidence="6" id="KW-1185">Reference proteome</keyword>
<comment type="caution">
    <text evidence="5">The sequence shown here is derived from an EMBL/GenBank/DDBJ whole genome shotgun (WGS) entry which is preliminary data.</text>
</comment>
<evidence type="ECO:0000313" key="6">
    <source>
        <dbReference type="Proteomes" id="UP001549320"/>
    </source>
</evidence>
<keyword evidence="3 5" id="KW-0378">Hydrolase</keyword>
<keyword evidence="2" id="KW-0732">Signal</keyword>
<comment type="similarity">
    <text evidence="1">Belongs to the peptidase S45 family.</text>
</comment>
<evidence type="ECO:0000256" key="3">
    <source>
        <dbReference type="ARBA" id="ARBA00022801"/>
    </source>
</evidence>
<dbReference type="InterPro" id="IPR023343">
    <property type="entry name" value="Penicillin_amidase_dom1"/>
</dbReference>
<gene>
    <name evidence="5" type="ORF">ABIE13_003565</name>
</gene>
<proteinExistence type="inferred from homology"/>
<evidence type="ECO:0000256" key="2">
    <source>
        <dbReference type="ARBA" id="ARBA00022729"/>
    </source>
</evidence>
<dbReference type="InterPro" id="IPR043147">
    <property type="entry name" value="Penicillin_amidase_A-knob"/>
</dbReference>
<keyword evidence="4" id="KW-0865">Zymogen</keyword>
<dbReference type="Proteomes" id="UP001549320">
    <property type="component" value="Unassembled WGS sequence"/>
</dbReference>
<evidence type="ECO:0000256" key="4">
    <source>
        <dbReference type="ARBA" id="ARBA00023145"/>
    </source>
</evidence>
<sequence length="787" mass="85649">MSDIPMAAVGMGKSFRRTKPIVFIGVMSALLAGCGGGSDDPVKPNTFQAEIRRTTGGVPHVKADDYASVGFGMGYVWAEDHGCAMSGRWLTVGAEVAKRFGPEGPKFAFDARNGNLASDLYIRKMIDEGWLEKLMKDTGPTGVLPEVRELVRGYVAGYNQYLKEVNNVLTDSRCDGADWVRPITERDVYLNATFWADMLTAVRNELAGFMAAVPPGAPGTPQSKSAAIIADNPAPKITASNMVALGREATQSGHGMVFSNPHWEWGTADAMVGAHLTIPGKLNVNGMTFGASPVIGIGHNDKVGWGATSAGAVVTNGVRYRLNLVPGAPTSYIVDGVRHEMTPTRVTVQVRNAAGKLEPYTHTYYETIFGTVSASSSRPWTEEHAYTWKHSPLKVSGLNMWHMYSQAKTVDDIHAANSAAMGVAWINMVAADMGGRAYRAMPTPLPYVTDVMREQCAVENGVLDGSNSTCAPKTDPAAPFPGVFPPSMMPFQFRNDYTFNTNDSHWITNLKQPLEGYASMFGPERVALSQRTRTALQMLEERISGTDGLPSKGFTFDQFVNVLFDGREFARMWRPDLLEFCSELQTRPDAPASLPQACAVIAAWGGTYQLDDPGAVLFRRFVERSGTSAARYTVPFDPADPYNTPRGLNKSDAVREALYGAVDDLVKNRIPLDASLRGYQYRLVGSERISLPGGNIFQRLSGNPFAGADGWVATNGSSFVYWVELTPDGPRGKQIQVQGQSSNDKSPYFTSQTRMYSEGKYLDIRFTEAQISADPNLSSKLVRGSAK</sequence>
<dbReference type="InterPro" id="IPR002692">
    <property type="entry name" value="S45"/>
</dbReference>
<dbReference type="Gene3D" id="3.60.20.10">
    <property type="entry name" value="Glutamine Phosphoribosylpyrophosphate, subunit 1, domain 1"/>
    <property type="match status" value="1"/>
</dbReference>
<organism evidence="5 6">
    <name type="scientific">Ottowia thiooxydans</name>
    <dbReference type="NCBI Taxonomy" id="219182"/>
    <lineage>
        <taxon>Bacteria</taxon>
        <taxon>Pseudomonadati</taxon>
        <taxon>Pseudomonadota</taxon>
        <taxon>Betaproteobacteria</taxon>
        <taxon>Burkholderiales</taxon>
        <taxon>Comamonadaceae</taxon>
        <taxon>Ottowia</taxon>
    </lineage>
</organism>
<accession>A0ABV2QBN3</accession>